<dbReference type="Proteomes" id="UP000550736">
    <property type="component" value="Unassembled WGS sequence"/>
</dbReference>
<proteinExistence type="predicted"/>
<name>A0A7X9WHP9_STACP</name>
<dbReference type="EMBL" id="JABBLX010000012">
    <property type="protein sequence ID" value="NMK97693.1"/>
    <property type="molecule type" value="Genomic_DNA"/>
</dbReference>
<dbReference type="SUPFAM" id="SSF56784">
    <property type="entry name" value="HAD-like"/>
    <property type="match status" value="1"/>
</dbReference>
<dbReference type="GO" id="GO:0005829">
    <property type="term" value="C:cytosol"/>
    <property type="evidence" value="ECO:0007669"/>
    <property type="project" value="TreeGrafter"/>
</dbReference>
<dbReference type="Gene3D" id="3.30.1240.10">
    <property type="match status" value="1"/>
</dbReference>
<organism evidence="2 4">
    <name type="scientific">Staphylococcus capitis</name>
    <dbReference type="NCBI Taxonomy" id="29388"/>
    <lineage>
        <taxon>Bacteria</taxon>
        <taxon>Bacillati</taxon>
        <taxon>Bacillota</taxon>
        <taxon>Bacilli</taxon>
        <taxon>Bacillales</taxon>
        <taxon>Staphylococcaceae</taxon>
        <taxon>Staphylococcus</taxon>
    </lineage>
</organism>
<keyword evidence="3" id="KW-1185">Reference proteome</keyword>
<comment type="caution">
    <text evidence="2">The sequence shown here is derived from an EMBL/GenBank/DDBJ whole genome shotgun (WGS) entry which is preliminary data.</text>
</comment>
<dbReference type="RefSeq" id="WP_023350304.1">
    <property type="nucleotide sequence ID" value="NZ_CBCPJN010000001.1"/>
</dbReference>
<dbReference type="InterPro" id="IPR036412">
    <property type="entry name" value="HAD-like_sf"/>
</dbReference>
<gene>
    <name evidence="2" type="ORF">HHM13_06240</name>
    <name evidence="1" type="ORF">HHM24_01310</name>
</gene>
<dbReference type="Proteomes" id="UP000538955">
    <property type="component" value="Unassembled WGS sequence"/>
</dbReference>
<dbReference type="InterPro" id="IPR023214">
    <property type="entry name" value="HAD_sf"/>
</dbReference>
<dbReference type="GO" id="GO:0000287">
    <property type="term" value="F:magnesium ion binding"/>
    <property type="evidence" value="ECO:0007669"/>
    <property type="project" value="TreeGrafter"/>
</dbReference>
<evidence type="ECO:0000313" key="4">
    <source>
        <dbReference type="Proteomes" id="UP000550736"/>
    </source>
</evidence>
<dbReference type="PANTHER" id="PTHR10000">
    <property type="entry name" value="PHOSPHOSERINE PHOSPHATASE"/>
    <property type="match status" value="1"/>
</dbReference>
<dbReference type="Gene3D" id="3.40.50.1000">
    <property type="entry name" value="HAD superfamily/HAD-like"/>
    <property type="match status" value="1"/>
</dbReference>
<evidence type="ECO:0000313" key="1">
    <source>
        <dbReference type="EMBL" id="NMK53388.1"/>
    </source>
</evidence>
<dbReference type="AlphaFoldDB" id="A0A7X9WHP9"/>
<dbReference type="InterPro" id="IPR006379">
    <property type="entry name" value="HAD-SF_hydro_IIB"/>
</dbReference>
<reference evidence="3 4" key="1">
    <citation type="submission" date="2020-04" db="EMBL/GenBank/DDBJ databases">
        <title>The Epidemiology and Molecular Characteristics of Linezolid-Resistant Staphylococcus capitis in Huashan Hospital, Shanghai.</title>
        <authorList>
            <person name="Ding L."/>
            <person name="Li P."/>
            <person name="Yang Y."/>
            <person name="Lin D."/>
            <person name="Xu X."/>
        </authorList>
    </citation>
    <scope>NUCLEOTIDE SEQUENCE [LARGE SCALE GENOMIC DNA]</scope>
    <source>
        <strain evidence="2 4">12-86</strain>
        <strain evidence="1 3">17-84</strain>
    </source>
</reference>
<dbReference type="EMBL" id="JABBMI010000001">
    <property type="protein sequence ID" value="NMK53388.1"/>
    <property type="molecule type" value="Genomic_DNA"/>
</dbReference>
<sequence>MNFIFDIDGTICFDGHHVDQSIKHRLVKLKNAHNNVIFASARPIRDLLPVIPEFADYTLIGGNGAIISQNGQIEIISEIDVHDITLIKQIIKQYNLTYIIDDKFNYSTNLNADTELYQRIDPNRTAQSLHMDAIKDPIKAILLNIKSEEFDTIANTLETESIGVELIQHYNESYIDVTAQGIDKHTTIQYILGADADYIAFGNDHNDIHMLNNASHGYFVSNANVEYQSFLKNPNIEVINNTNEAICNVLDKYL</sequence>
<protein>
    <submittedName>
        <fullName evidence="2">HAD-IIB family hydrolase</fullName>
    </submittedName>
</protein>
<dbReference type="NCBIfam" id="TIGR01484">
    <property type="entry name" value="HAD-SF-IIB"/>
    <property type="match status" value="1"/>
</dbReference>
<accession>A0A7X9WHP9</accession>
<dbReference type="GO" id="GO:0016791">
    <property type="term" value="F:phosphatase activity"/>
    <property type="evidence" value="ECO:0007669"/>
    <property type="project" value="TreeGrafter"/>
</dbReference>
<evidence type="ECO:0000313" key="2">
    <source>
        <dbReference type="EMBL" id="NMK97693.1"/>
    </source>
</evidence>
<dbReference type="Pfam" id="PF08282">
    <property type="entry name" value="Hydrolase_3"/>
    <property type="match status" value="1"/>
</dbReference>
<dbReference type="PANTHER" id="PTHR10000:SF53">
    <property type="entry name" value="5-AMINO-6-(5-PHOSPHO-D-RIBITYLAMINO)URACIL PHOSPHATASE YBJI-RELATED"/>
    <property type="match status" value="1"/>
</dbReference>
<evidence type="ECO:0000313" key="3">
    <source>
        <dbReference type="Proteomes" id="UP000538955"/>
    </source>
</evidence>
<keyword evidence="2" id="KW-0378">Hydrolase</keyword>